<evidence type="ECO:0000313" key="1">
    <source>
        <dbReference type="EMBL" id="TCU15279.1"/>
    </source>
</evidence>
<name>A0A4R3Q3L1_RHISU</name>
<organism evidence="1 2">
    <name type="scientific">Rhizobium sullae</name>
    <name type="common">Rhizobium hedysari</name>
    <dbReference type="NCBI Taxonomy" id="50338"/>
    <lineage>
        <taxon>Bacteria</taxon>
        <taxon>Pseudomonadati</taxon>
        <taxon>Pseudomonadota</taxon>
        <taxon>Alphaproteobacteria</taxon>
        <taxon>Hyphomicrobiales</taxon>
        <taxon>Rhizobiaceae</taxon>
        <taxon>Rhizobium/Agrobacterium group</taxon>
        <taxon>Rhizobium</taxon>
    </lineage>
</organism>
<dbReference type="AlphaFoldDB" id="A0A4R3Q3L1"/>
<evidence type="ECO:0000313" key="2">
    <source>
        <dbReference type="Proteomes" id="UP000294576"/>
    </source>
</evidence>
<sequence length="108" mass="11677">MEALTTTVASRDMSSLRGAASQVGQPVCAASRPVNTHHHMRLGRAVCRGDRQAERLAPEPEEGFYLACEDLDPARRIVVYPGKDSFPLKRGFEVMPVASVGKSLLALA</sequence>
<gene>
    <name evidence="1" type="ORF">EV132_107179</name>
</gene>
<protein>
    <submittedName>
        <fullName evidence="1">Uncharacterized protein</fullName>
    </submittedName>
</protein>
<dbReference type="Proteomes" id="UP000294576">
    <property type="component" value="Unassembled WGS sequence"/>
</dbReference>
<proteinExistence type="predicted"/>
<comment type="caution">
    <text evidence="1">The sequence shown here is derived from an EMBL/GenBank/DDBJ whole genome shotgun (WGS) entry which is preliminary data.</text>
</comment>
<dbReference type="EMBL" id="SMBH01000007">
    <property type="protein sequence ID" value="TCU15279.1"/>
    <property type="molecule type" value="Genomic_DNA"/>
</dbReference>
<accession>A0A4R3Q3L1</accession>
<reference evidence="1 2" key="1">
    <citation type="submission" date="2019-03" db="EMBL/GenBank/DDBJ databases">
        <title>Genomic Encyclopedia of Type Strains, Phase IV (KMG-V): Genome sequencing to study the core and pangenomes of soil and plant-associated prokaryotes.</title>
        <authorList>
            <person name="Whitman W."/>
        </authorList>
    </citation>
    <scope>NUCLEOTIDE SEQUENCE [LARGE SCALE GENOMIC DNA]</scope>
    <source>
        <strain evidence="1 2">Hc14</strain>
    </source>
</reference>